<dbReference type="GO" id="GO:0020037">
    <property type="term" value="F:heme binding"/>
    <property type="evidence" value="ECO:0007669"/>
    <property type="project" value="InterPro"/>
</dbReference>
<keyword evidence="5 9" id="KW-0560">Oxidoreductase</keyword>
<evidence type="ECO:0000256" key="8">
    <source>
        <dbReference type="PIRSR" id="PIRSR602403-1"/>
    </source>
</evidence>
<dbReference type="GO" id="GO:0005506">
    <property type="term" value="F:iron ion binding"/>
    <property type="evidence" value="ECO:0007669"/>
    <property type="project" value="InterPro"/>
</dbReference>
<dbReference type="InterPro" id="IPR002403">
    <property type="entry name" value="Cyt_P450_E_grp-IV"/>
</dbReference>
<evidence type="ECO:0000256" key="6">
    <source>
        <dbReference type="ARBA" id="ARBA00023004"/>
    </source>
</evidence>
<dbReference type="InterPro" id="IPR047146">
    <property type="entry name" value="Cyt_P450_E_CYP52_fungi"/>
</dbReference>
<dbReference type="PANTHER" id="PTHR24287:SF1">
    <property type="entry name" value="P450, PUTATIVE (EUROFUNG)-RELATED"/>
    <property type="match status" value="1"/>
</dbReference>
<protein>
    <recommendedName>
        <fullName evidence="12">Cytochrome P450</fullName>
    </recommendedName>
</protein>
<keyword evidence="4 8" id="KW-0479">Metal-binding</keyword>
<proteinExistence type="inferred from homology"/>
<evidence type="ECO:0000313" key="10">
    <source>
        <dbReference type="EMBL" id="CAK5276272.1"/>
    </source>
</evidence>
<evidence type="ECO:0000256" key="5">
    <source>
        <dbReference type="ARBA" id="ARBA00023002"/>
    </source>
</evidence>
<dbReference type="PRINTS" id="PR00465">
    <property type="entry name" value="EP450IV"/>
</dbReference>
<dbReference type="PRINTS" id="PR00385">
    <property type="entry name" value="P450"/>
</dbReference>
<dbReference type="AlphaFoldDB" id="A0AAD2HLY6"/>
<evidence type="ECO:0000256" key="1">
    <source>
        <dbReference type="ARBA" id="ARBA00001971"/>
    </source>
</evidence>
<dbReference type="InterPro" id="IPR001128">
    <property type="entry name" value="Cyt_P450"/>
</dbReference>
<dbReference type="EMBL" id="CAVNYO010000405">
    <property type="protein sequence ID" value="CAK5276272.1"/>
    <property type="molecule type" value="Genomic_DNA"/>
</dbReference>
<dbReference type="PROSITE" id="PS00086">
    <property type="entry name" value="CYTOCHROME_P450"/>
    <property type="match status" value="1"/>
</dbReference>
<evidence type="ECO:0000256" key="9">
    <source>
        <dbReference type="RuleBase" id="RU000461"/>
    </source>
</evidence>
<feature type="binding site" description="axial binding residue" evidence="8">
    <location>
        <position position="509"/>
    </location>
    <ligand>
        <name>heme</name>
        <dbReference type="ChEBI" id="CHEBI:30413"/>
    </ligand>
    <ligandPart>
        <name>Fe</name>
        <dbReference type="ChEBI" id="CHEBI:18248"/>
    </ligandPart>
</feature>
<evidence type="ECO:0000313" key="11">
    <source>
        <dbReference type="Proteomes" id="UP001295794"/>
    </source>
</evidence>
<dbReference type="Proteomes" id="UP001295794">
    <property type="component" value="Unassembled WGS sequence"/>
</dbReference>
<evidence type="ECO:0000256" key="3">
    <source>
        <dbReference type="ARBA" id="ARBA00022617"/>
    </source>
</evidence>
<keyword evidence="7 9" id="KW-0503">Monooxygenase</keyword>
<dbReference type="GO" id="GO:0016705">
    <property type="term" value="F:oxidoreductase activity, acting on paired donors, with incorporation or reduction of molecular oxygen"/>
    <property type="evidence" value="ECO:0007669"/>
    <property type="project" value="InterPro"/>
</dbReference>
<keyword evidence="3 8" id="KW-0349">Heme</keyword>
<keyword evidence="6 8" id="KW-0408">Iron</keyword>
<evidence type="ECO:0000256" key="2">
    <source>
        <dbReference type="ARBA" id="ARBA00010617"/>
    </source>
</evidence>
<comment type="similarity">
    <text evidence="2 9">Belongs to the cytochrome P450 family.</text>
</comment>
<comment type="cofactor">
    <cofactor evidence="1 8">
        <name>heme</name>
        <dbReference type="ChEBI" id="CHEBI:30413"/>
    </cofactor>
</comment>
<comment type="caution">
    <text evidence="10">The sequence shown here is derived from an EMBL/GenBank/DDBJ whole genome shotgun (WGS) entry which is preliminary data.</text>
</comment>
<sequence length="583" mass="66628">MALPPGLAYLSRTLPVLLLPSAAGFGLLQRFYTLQWWIPYVAAVVAQPAMLILNILLSLGWERWDARQLGSQRIPTVPDVPGGFRSLKTLGEFAHFGYPAEAIRRWMEQLDSHTILCRLLFENRIFTTEPNYVKAILATDFNNYWKGPVEGHRGAALLGSGVFNTDDEMWKFHRGMTRPFFSRDRISDFDTFDKHAKEALDQTVARLSEGFPVDFQDVVSRFTLDSATKFLFGHSVDSLSAGLPYPNYASERTSATFLDHPSNKFVDAFMDGQQFHVDRSRFGSKWELNEFWEDKVMAQRKVQSWIASLIPSLMALWHKSPVAASKKEMWTAKTPKVYWNSWSKALKAHKQVIRDEILNMLVAGRDTTAATLTSSLYMLAEHPRISDRLRSEILNTVGNNRPTHEDIKKMPYLRAFLNETLRMYPPVPVDGRTSKKATTWPVASPGLPLYVPANTKIIYSVFLMHRRTDLWGPTALEFDPDRFIDDRLHKYLTPNPYIFLPFNAGPRICLGQQFAYQEASFFLIRLLQRFSTFHLASDAQPEGTLPPKSWETCPYKKHEKVTFGGNLTMYFKGGLWATMVDAS</sequence>
<dbReference type="GO" id="GO:0004497">
    <property type="term" value="F:monooxygenase activity"/>
    <property type="evidence" value="ECO:0007669"/>
    <property type="project" value="UniProtKB-KW"/>
</dbReference>
<evidence type="ECO:0000256" key="4">
    <source>
        <dbReference type="ARBA" id="ARBA00022723"/>
    </source>
</evidence>
<dbReference type="InterPro" id="IPR036396">
    <property type="entry name" value="Cyt_P450_sf"/>
</dbReference>
<gene>
    <name evidence="10" type="ORF">MYCIT1_LOCUS24386</name>
</gene>
<name>A0AAD2HLY6_9AGAR</name>
<dbReference type="SUPFAM" id="SSF48264">
    <property type="entry name" value="Cytochrome P450"/>
    <property type="match status" value="1"/>
</dbReference>
<evidence type="ECO:0000256" key="7">
    <source>
        <dbReference type="ARBA" id="ARBA00023033"/>
    </source>
</evidence>
<organism evidence="10 11">
    <name type="scientific">Mycena citricolor</name>
    <dbReference type="NCBI Taxonomy" id="2018698"/>
    <lineage>
        <taxon>Eukaryota</taxon>
        <taxon>Fungi</taxon>
        <taxon>Dikarya</taxon>
        <taxon>Basidiomycota</taxon>
        <taxon>Agaricomycotina</taxon>
        <taxon>Agaricomycetes</taxon>
        <taxon>Agaricomycetidae</taxon>
        <taxon>Agaricales</taxon>
        <taxon>Marasmiineae</taxon>
        <taxon>Mycenaceae</taxon>
        <taxon>Mycena</taxon>
    </lineage>
</organism>
<dbReference type="InterPro" id="IPR017972">
    <property type="entry name" value="Cyt_P450_CS"/>
</dbReference>
<keyword evidence="11" id="KW-1185">Reference proteome</keyword>
<evidence type="ECO:0008006" key="12">
    <source>
        <dbReference type="Google" id="ProtNLM"/>
    </source>
</evidence>
<dbReference type="PANTHER" id="PTHR24287">
    <property type="entry name" value="P450, PUTATIVE (EUROFUNG)-RELATED"/>
    <property type="match status" value="1"/>
</dbReference>
<dbReference type="Pfam" id="PF00067">
    <property type="entry name" value="p450"/>
    <property type="match status" value="1"/>
</dbReference>
<dbReference type="Gene3D" id="1.10.630.10">
    <property type="entry name" value="Cytochrome P450"/>
    <property type="match status" value="1"/>
</dbReference>
<accession>A0AAD2HLY6</accession>
<reference evidence="10" key="1">
    <citation type="submission" date="2023-11" db="EMBL/GenBank/DDBJ databases">
        <authorList>
            <person name="De Vega J J."/>
            <person name="De Vega J J."/>
        </authorList>
    </citation>
    <scope>NUCLEOTIDE SEQUENCE</scope>
</reference>